<evidence type="ECO:0000313" key="9">
    <source>
        <dbReference type="Proteomes" id="UP000603602"/>
    </source>
</evidence>
<keyword evidence="9" id="KW-1185">Reference proteome</keyword>
<dbReference type="InterPro" id="IPR014284">
    <property type="entry name" value="RNA_pol_sigma-70_dom"/>
</dbReference>
<keyword evidence="5" id="KW-0804">Transcription</keyword>
<dbReference type="InterPro" id="IPR007627">
    <property type="entry name" value="RNA_pol_sigma70_r2"/>
</dbReference>
<dbReference type="InterPro" id="IPR039425">
    <property type="entry name" value="RNA_pol_sigma-70-like"/>
</dbReference>
<sequence>MPDAPQTTDDADLARARTGDTAAFAALVRRYQDRVFGFILRMIDTREEAMELTQDVFLKAWQALPAWRPEARFSTWLLQIARNATIDHLRRRTVSFAPLDDGIDLPDPAPGPEARYASLQQHERLLAALQRIAAEHREILLLREVEALSYGDIATILGIPEGTVKSRLTRARSAVLQHFRPCTGERND</sequence>
<dbReference type="Proteomes" id="UP000603602">
    <property type="component" value="Unassembled WGS sequence"/>
</dbReference>
<dbReference type="Gene3D" id="1.10.10.10">
    <property type="entry name" value="Winged helix-like DNA-binding domain superfamily/Winged helix DNA-binding domain"/>
    <property type="match status" value="1"/>
</dbReference>
<feature type="domain" description="RNA polymerase sigma factor 70 region 4 type 2" evidence="7">
    <location>
        <begin position="123"/>
        <end position="174"/>
    </location>
</feature>
<reference evidence="9" key="1">
    <citation type="submission" date="2023-07" db="EMBL/GenBank/DDBJ databases">
        <title>Thauera sp. CAU 1555 isolated from sand of Yaerae Beach.</title>
        <authorList>
            <person name="Kim W."/>
        </authorList>
    </citation>
    <scope>NUCLEOTIDE SEQUENCE [LARGE SCALE GENOMIC DNA]</scope>
    <source>
        <strain evidence="9">CAU 1555</strain>
    </source>
</reference>
<comment type="caution">
    <text evidence="8">The sequence shown here is derived from an EMBL/GenBank/DDBJ whole genome shotgun (WGS) entry which is preliminary data.</text>
</comment>
<gene>
    <name evidence="8" type="ORF">IFO67_04885</name>
</gene>
<evidence type="ECO:0000256" key="3">
    <source>
        <dbReference type="ARBA" id="ARBA00023082"/>
    </source>
</evidence>
<dbReference type="PANTHER" id="PTHR43133">
    <property type="entry name" value="RNA POLYMERASE ECF-TYPE SIGMA FACTO"/>
    <property type="match status" value="1"/>
</dbReference>
<dbReference type="Pfam" id="PF08281">
    <property type="entry name" value="Sigma70_r4_2"/>
    <property type="match status" value="1"/>
</dbReference>
<keyword evidence="3" id="KW-0731">Sigma factor</keyword>
<dbReference type="PANTHER" id="PTHR43133:SF8">
    <property type="entry name" value="RNA POLYMERASE SIGMA FACTOR HI_1459-RELATED"/>
    <property type="match status" value="1"/>
</dbReference>
<dbReference type="InterPro" id="IPR013324">
    <property type="entry name" value="RNA_pol_sigma_r3/r4-like"/>
</dbReference>
<evidence type="ECO:0000256" key="5">
    <source>
        <dbReference type="ARBA" id="ARBA00023163"/>
    </source>
</evidence>
<keyword evidence="2" id="KW-0805">Transcription regulation</keyword>
<dbReference type="NCBIfam" id="TIGR02937">
    <property type="entry name" value="sigma70-ECF"/>
    <property type="match status" value="1"/>
</dbReference>
<evidence type="ECO:0000256" key="4">
    <source>
        <dbReference type="ARBA" id="ARBA00023125"/>
    </source>
</evidence>
<dbReference type="SUPFAM" id="SSF88659">
    <property type="entry name" value="Sigma3 and sigma4 domains of RNA polymerase sigma factors"/>
    <property type="match status" value="1"/>
</dbReference>
<dbReference type="SUPFAM" id="SSF88946">
    <property type="entry name" value="Sigma2 domain of RNA polymerase sigma factors"/>
    <property type="match status" value="1"/>
</dbReference>
<evidence type="ECO:0000259" key="7">
    <source>
        <dbReference type="Pfam" id="PF08281"/>
    </source>
</evidence>
<dbReference type="InterPro" id="IPR036388">
    <property type="entry name" value="WH-like_DNA-bd_sf"/>
</dbReference>
<dbReference type="InterPro" id="IPR013249">
    <property type="entry name" value="RNA_pol_sigma70_r4_t2"/>
</dbReference>
<name>A0ABR9B762_9RHOO</name>
<protein>
    <submittedName>
        <fullName evidence="8">Sigma-70 family RNA polymerase sigma factor</fullName>
    </submittedName>
</protein>
<evidence type="ECO:0000313" key="8">
    <source>
        <dbReference type="EMBL" id="MBD8502210.1"/>
    </source>
</evidence>
<dbReference type="Pfam" id="PF04542">
    <property type="entry name" value="Sigma70_r2"/>
    <property type="match status" value="1"/>
</dbReference>
<dbReference type="EMBL" id="JACYTO010000001">
    <property type="protein sequence ID" value="MBD8502210.1"/>
    <property type="molecule type" value="Genomic_DNA"/>
</dbReference>
<accession>A0ABR9B762</accession>
<dbReference type="Gene3D" id="1.10.1740.10">
    <property type="match status" value="1"/>
</dbReference>
<dbReference type="CDD" id="cd06171">
    <property type="entry name" value="Sigma70_r4"/>
    <property type="match status" value="1"/>
</dbReference>
<comment type="similarity">
    <text evidence="1">Belongs to the sigma-70 factor family. ECF subfamily.</text>
</comment>
<keyword evidence="4" id="KW-0238">DNA-binding</keyword>
<evidence type="ECO:0000259" key="6">
    <source>
        <dbReference type="Pfam" id="PF04542"/>
    </source>
</evidence>
<feature type="domain" description="RNA polymerase sigma-70 region 2" evidence="6">
    <location>
        <begin position="27"/>
        <end position="93"/>
    </location>
</feature>
<dbReference type="RefSeq" id="WP_187717004.1">
    <property type="nucleotide sequence ID" value="NZ_JACTAH010000001.1"/>
</dbReference>
<organism evidence="8 9">
    <name type="scientific">Thauera sedimentorum</name>
    <dbReference type="NCBI Taxonomy" id="2767595"/>
    <lineage>
        <taxon>Bacteria</taxon>
        <taxon>Pseudomonadati</taxon>
        <taxon>Pseudomonadota</taxon>
        <taxon>Betaproteobacteria</taxon>
        <taxon>Rhodocyclales</taxon>
        <taxon>Zoogloeaceae</taxon>
        <taxon>Thauera</taxon>
    </lineage>
</organism>
<evidence type="ECO:0000256" key="2">
    <source>
        <dbReference type="ARBA" id="ARBA00023015"/>
    </source>
</evidence>
<proteinExistence type="inferred from homology"/>
<evidence type="ECO:0000256" key="1">
    <source>
        <dbReference type="ARBA" id="ARBA00010641"/>
    </source>
</evidence>
<dbReference type="InterPro" id="IPR013325">
    <property type="entry name" value="RNA_pol_sigma_r2"/>
</dbReference>